<proteinExistence type="predicted"/>
<sequence length="216" mass="24446">MARTPAHPDQVLLHYLELTERLRSPISPDPIVERGLQFAAICRGCGSDERADKVVPLTVEAEQCETTLVALSRAGRLQIESRCARCRGPWTVVPAVLLRSDFSSRARVSGPNVSAVGVSNPSGVERLHAEAATYGTALSRLKFWQRRIYLLLYLWEETGSYAAVADEATRRWRRTRRVWSEWHVRTTVFESQNVIWTGLHGRPWRARIRQRAGGTL</sequence>
<reference evidence="1" key="1">
    <citation type="journal article" date="2015" name="Nature">
        <title>Complex archaea that bridge the gap between prokaryotes and eukaryotes.</title>
        <authorList>
            <person name="Spang A."/>
            <person name="Saw J.H."/>
            <person name="Jorgensen S.L."/>
            <person name="Zaremba-Niedzwiedzka K."/>
            <person name="Martijn J."/>
            <person name="Lind A.E."/>
            <person name="van Eijk R."/>
            <person name="Schleper C."/>
            <person name="Guy L."/>
            <person name="Ettema T.J."/>
        </authorList>
    </citation>
    <scope>NUCLEOTIDE SEQUENCE</scope>
</reference>
<protein>
    <submittedName>
        <fullName evidence="1">Uncharacterized protein</fullName>
    </submittedName>
</protein>
<organism evidence="1">
    <name type="scientific">marine sediment metagenome</name>
    <dbReference type="NCBI Taxonomy" id="412755"/>
    <lineage>
        <taxon>unclassified sequences</taxon>
        <taxon>metagenomes</taxon>
        <taxon>ecological metagenomes</taxon>
    </lineage>
</organism>
<comment type="caution">
    <text evidence="1">The sequence shown here is derived from an EMBL/GenBank/DDBJ whole genome shotgun (WGS) entry which is preliminary data.</text>
</comment>
<accession>A0A0F8ZEU1</accession>
<name>A0A0F8ZEU1_9ZZZZ</name>
<dbReference type="EMBL" id="LAZR01051777">
    <property type="protein sequence ID" value="KKK84440.1"/>
    <property type="molecule type" value="Genomic_DNA"/>
</dbReference>
<dbReference type="AlphaFoldDB" id="A0A0F8ZEU1"/>
<gene>
    <name evidence="1" type="ORF">LCGC14_2783320</name>
</gene>
<evidence type="ECO:0000313" key="1">
    <source>
        <dbReference type="EMBL" id="KKK84440.1"/>
    </source>
</evidence>